<dbReference type="GO" id="GO:0007165">
    <property type="term" value="P:signal transduction"/>
    <property type="evidence" value="ECO:0007669"/>
    <property type="project" value="UniProtKB-KW"/>
</dbReference>
<dbReference type="SMART" id="SM00283">
    <property type="entry name" value="MA"/>
    <property type="match status" value="1"/>
</dbReference>
<feature type="region of interest" description="Disordered" evidence="3">
    <location>
        <begin position="356"/>
        <end position="384"/>
    </location>
</feature>
<evidence type="ECO:0000259" key="4">
    <source>
        <dbReference type="PROSITE" id="PS50111"/>
    </source>
</evidence>
<evidence type="ECO:0000256" key="3">
    <source>
        <dbReference type="SAM" id="MobiDB-lite"/>
    </source>
</evidence>
<evidence type="ECO:0000313" key="5">
    <source>
        <dbReference type="EMBL" id="VAW78568.1"/>
    </source>
</evidence>
<dbReference type="AlphaFoldDB" id="A0A3B0YCI4"/>
<keyword evidence="1" id="KW-0807">Transducer</keyword>
<dbReference type="GO" id="GO:0016020">
    <property type="term" value="C:membrane"/>
    <property type="evidence" value="ECO:0007669"/>
    <property type="project" value="InterPro"/>
</dbReference>
<evidence type="ECO:0000256" key="1">
    <source>
        <dbReference type="ARBA" id="ARBA00023224"/>
    </source>
</evidence>
<dbReference type="PRINTS" id="PR00260">
    <property type="entry name" value="CHEMTRNSDUCR"/>
</dbReference>
<dbReference type="InterPro" id="IPR004089">
    <property type="entry name" value="MCPsignal_dom"/>
</dbReference>
<gene>
    <name evidence="5" type="ORF">MNBD_GAMMA12-3152</name>
</gene>
<accession>A0A3B0YCI4</accession>
<dbReference type="GO" id="GO:0004888">
    <property type="term" value="F:transmembrane signaling receptor activity"/>
    <property type="evidence" value="ECO:0007669"/>
    <property type="project" value="InterPro"/>
</dbReference>
<dbReference type="PANTHER" id="PTHR32089">
    <property type="entry name" value="METHYL-ACCEPTING CHEMOTAXIS PROTEIN MCPB"/>
    <property type="match status" value="1"/>
</dbReference>
<feature type="domain" description="Methyl-accepting transducer" evidence="4">
    <location>
        <begin position="163"/>
        <end position="244"/>
    </location>
</feature>
<sequence>MKFLTLLCQKYPPGTASLAAVSLLVYSHTSTSVVVAFVTSLIEIGLGFYKNNALSLLKQEIVQSNISLSRLEEEQATFQHMGNSLEMIGCKNLPIWDHQISDCINTSTTEIDALTQRFAAIVGDLHSIVDNRTSDDELSLEDIKRRLSDISMTLGTLVTMRVKSQEKIQEVASFTERLEMMARDVGSISEQTNLLALNAAIEAARAGESGRGFAVVADEVRSLANRSGEIARNIIENVTTVNEQFMVMSKEFANDSKLESELIGTAGENIEVVVHKFEEARQAKDEVTAYFRESSENIMHGIEKSLESMQFQDKVSQILCHVQSSMLDLSRQMENISSLDVEALLDKMAREYTTTSEREIHRKLTGKSAPEGRAESEESEVVFF</sequence>
<dbReference type="PANTHER" id="PTHR32089:SF41">
    <property type="entry name" value="METHYL-ACCEPTING CHEMOTAXIS PROTEIN"/>
    <property type="match status" value="1"/>
</dbReference>
<dbReference type="Pfam" id="PF00015">
    <property type="entry name" value="MCPsignal"/>
    <property type="match status" value="1"/>
</dbReference>
<dbReference type="EMBL" id="UOFL01000159">
    <property type="protein sequence ID" value="VAW78568.1"/>
    <property type="molecule type" value="Genomic_DNA"/>
</dbReference>
<evidence type="ECO:0000256" key="2">
    <source>
        <dbReference type="ARBA" id="ARBA00029447"/>
    </source>
</evidence>
<protein>
    <submittedName>
        <fullName evidence="5">Methyl-accepting chemotaxis protein</fullName>
    </submittedName>
</protein>
<dbReference type="InterPro" id="IPR004090">
    <property type="entry name" value="Chemotax_Me-accpt_rcpt"/>
</dbReference>
<dbReference type="SUPFAM" id="SSF58104">
    <property type="entry name" value="Methyl-accepting chemotaxis protein (MCP) signaling domain"/>
    <property type="match status" value="1"/>
</dbReference>
<dbReference type="Gene3D" id="1.10.287.950">
    <property type="entry name" value="Methyl-accepting chemotaxis protein"/>
    <property type="match status" value="1"/>
</dbReference>
<proteinExistence type="inferred from homology"/>
<dbReference type="GO" id="GO:0006935">
    <property type="term" value="P:chemotaxis"/>
    <property type="evidence" value="ECO:0007669"/>
    <property type="project" value="InterPro"/>
</dbReference>
<reference evidence="5" key="1">
    <citation type="submission" date="2018-06" db="EMBL/GenBank/DDBJ databases">
        <authorList>
            <person name="Zhirakovskaya E."/>
        </authorList>
    </citation>
    <scope>NUCLEOTIDE SEQUENCE</scope>
</reference>
<dbReference type="PROSITE" id="PS50111">
    <property type="entry name" value="CHEMOTAXIS_TRANSDUC_2"/>
    <property type="match status" value="1"/>
</dbReference>
<organism evidence="5">
    <name type="scientific">hydrothermal vent metagenome</name>
    <dbReference type="NCBI Taxonomy" id="652676"/>
    <lineage>
        <taxon>unclassified sequences</taxon>
        <taxon>metagenomes</taxon>
        <taxon>ecological metagenomes</taxon>
    </lineage>
</organism>
<name>A0A3B0YCI4_9ZZZZ</name>
<comment type="similarity">
    <text evidence="2">Belongs to the methyl-accepting chemotaxis (MCP) protein family.</text>
</comment>